<dbReference type="SUPFAM" id="SSF55331">
    <property type="entry name" value="Tautomerase/MIF"/>
    <property type="match status" value="1"/>
</dbReference>
<dbReference type="EMBL" id="KN847476">
    <property type="protein sequence ID" value="KIX07765.1"/>
    <property type="molecule type" value="Genomic_DNA"/>
</dbReference>
<dbReference type="OrthoDB" id="255819at2759"/>
<dbReference type="HOGENOM" id="CLU_038298_3_0_1"/>
<dbReference type="STRING" id="1442369.A0A0D2JEZ3"/>
<protein>
    <submittedName>
        <fullName evidence="2">Rhinocladiella mackenziei CBS 650.93 unplaced genomic scaffold supercont1.2, whole genome shotgun sequence</fullName>
    </submittedName>
</protein>
<name>A0A0D2JEZ3_9EURO</name>
<evidence type="ECO:0000313" key="3">
    <source>
        <dbReference type="Proteomes" id="UP000053617"/>
    </source>
</evidence>
<proteinExistence type="predicted"/>
<dbReference type="Gene3D" id="3.30.429.10">
    <property type="entry name" value="Macrophage Migration Inhibitory Factor"/>
    <property type="match status" value="1"/>
</dbReference>
<evidence type="ECO:0000256" key="1">
    <source>
        <dbReference type="SAM" id="MobiDB-lite"/>
    </source>
</evidence>
<reference evidence="2 3" key="1">
    <citation type="submission" date="2015-01" db="EMBL/GenBank/DDBJ databases">
        <title>The Genome Sequence of Rhinocladiella mackenzie CBS 650.93.</title>
        <authorList>
            <consortium name="The Broad Institute Genomics Platform"/>
            <person name="Cuomo C."/>
            <person name="de Hoog S."/>
            <person name="Gorbushina A."/>
            <person name="Stielow B."/>
            <person name="Teixiera M."/>
            <person name="Abouelleil A."/>
            <person name="Chapman S.B."/>
            <person name="Priest M."/>
            <person name="Young S.K."/>
            <person name="Wortman J."/>
            <person name="Nusbaum C."/>
            <person name="Birren B."/>
        </authorList>
    </citation>
    <scope>NUCLEOTIDE SEQUENCE [LARGE SCALE GENOMIC DNA]</scope>
    <source>
        <strain evidence="2 3">CBS 650.93</strain>
    </source>
</reference>
<organism evidence="2 3">
    <name type="scientific">Rhinocladiella mackenziei CBS 650.93</name>
    <dbReference type="NCBI Taxonomy" id="1442369"/>
    <lineage>
        <taxon>Eukaryota</taxon>
        <taxon>Fungi</taxon>
        <taxon>Dikarya</taxon>
        <taxon>Ascomycota</taxon>
        <taxon>Pezizomycotina</taxon>
        <taxon>Eurotiomycetes</taxon>
        <taxon>Chaetothyriomycetidae</taxon>
        <taxon>Chaetothyriales</taxon>
        <taxon>Herpotrichiellaceae</taxon>
        <taxon>Rhinocladiella</taxon>
    </lineage>
</organism>
<dbReference type="Proteomes" id="UP000053617">
    <property type="component" value="Unassembled WGS sequence"/>
</dbReference>
<dbReference type="RefSeq" id="XP_013274901.1">
    <property type="nucleotide sequence ID" value="XM_013419447.1"/>
</dbReference>
<keyword evidence="3" id="KW-1185">Reference proteome</keyword>
<gene>
    <name evidence="2" type="ORF">Z518_02419</name>
</gene>
<sequence>MNQKHAQPTSPEITPSHQFGILTKSMEAHTSEHARLENSRQKWHFTKKSQYIARLLLIASQITTAKDLITKELMNVAEINLNYRLRPRKESLSDLSFRPYEIYQRPASYIMVMIATELAIFLAERSDSAYYRLGVTALPSDIAVHQKIRRSHHIQDFMLDTLLISPKRGGLLGAVAEENWATNGMTVLQEIEQLEMQSSEEHGPWTAFSSQRSRRSKKPNATAFPEKIRVGFPPLRVGTPLH</sequence>
<dbReference type="InterPro" id="IPR014347">
    <property type="entry name" value="Tautomerase/MIF_sf"/>
</dbReference>
<evidence type="ECO:0000313" key="2">
    <source>
        <dbReference type="EMBL" id="KIX07765.1"/>
    </source>
</evidence>
<dbReference type="VEuPathDB" id="FungiDB:Z518_02419"/>
<accession>A0A0D2JEZ3</accession>
<dbReference type="GeneID" id="25290490"/>
<dbReference type="AlphaFoldDB" id="A0A0D2JEZ3"/>
<feature type="region of interest" description="Disordered" evidence="1">
    <location>
        <begin position="198"/>
        <end position="224"/>
    </location>
</feature>